<dbReference type="Proteomes" id="UP000198680">
    <property type="component" value="Unassembled WGS sequence"/>
</dbReference>
<dbReference type="AlphaFoldDB" id="A0A1G9LEX9"/>
<feature type="domain" description="Galactofuranosyltransferase-2 C-terminal" evidence="6">
    <location>
        <begin position="440"/>
        <end position="616"/>
    </location>
</feature>
<evidence type="ECO:0000259" key="6">
    <source>
        <dbReference type="Pfam" id="PF19320"/>
    </source>
</evidence>
<reference evidence="8" key="1">
    <citation type="submission" date="2016-10" db="EMBL/GenBank/DDBJ databases">
        <authorList>
            <person name="Varghese N."/>
            <person name="Submissions S."/>
        </authorList>
    </citation>
    <scope>NUCLEOTIDE SEQUENCE [LARGE SCALE GENOMIC DNA]</scope>
    <source>
        <strain evidence="8">DSM 45419</strain>
    </source>
</reference>
<proteinExistence type="inferred from homology"/>
<organism evidence="7 8">
    <name type="scientific">Geodermatophilus siccatus</name>
    <dbReference type="NCBI Taxonomy" id="1137991"/>
    <lineage>
        <taxon>Bacteria</taxon>
        <taxon>Bacillati</taxon>
        <taxon>Actinomycetota</taxon>
        <taxon>Actinomycetes</taxon>
        <taxon>Geodermatophilales</taxon>
        <taxon>Geodermatophilaceae</taxon>
        <taxon>Geodermatophilus</taxon>
    </lineage>
</organism>
<feature type="domain" description="Galactofuranosyltransferase GlfT2 N-terminal" evidence="5">
    <location>
        <begin position="50"/>
        <end position="158"/>
    </location>
</feature>
<evidence type="ECO:0000313" key="8">
    <source>
        <dbReference type="Proteomes" id="UP000198680"/>
    </source>
</evidence>
<dbReference type="PANTHER" id="PTHR43179:SF12">
    <property type="entry name" value="GALACTOFURANOSYLTRANSFERASE GLFT2"/>
    <property type="match status" value="1"/>
</dbReference>
<dbReference type="SUPFAM" id="SSF53448">
    <property type="entry name" value="Nucleotide-diphospho-sugar transferases"/>
    <property type="match status" value="1"/>
</dbReference>
<gene>
    <name evidence="7" type="ORF">SAMN05660642_00397</name>
</gene>
<keyword evidence="3" id="KW-0328">Glycosyltransferase</keyword>
<dbReference type="GO" id="GO:0016757">
    <property type="term" value="F:glycosyltransferase activity"/>
    <property type="evidence" value="ECO:0007669"/>
    <property type="project" value="UniProtKB-KW"/>
</dbReference>
<keyword evidence="4 7" id="KW-0808">Transferase</keyword>
<dbReference type="InterPro" id="IPR040492">
    <property type="entry name" value="GlfT2_N"/>
</dbReference>
<dbReference type="EMBL" id="FNHE01000001">
    <property type="protein sequence ID" value="SDL60424.1"/>
    <property type="molecule type" value="Genomic_DNA"/>
</dbReference>
<evidence type="ECO:0000256" key="4">
    <source>
        <dbReference type="ARBA" id="ARBA00022679"/>
    </source>
</evidence>
<name>A0A1G9LEX9_9ACTN</name>
<dbReference type="Pfam" id="PF19320">
    <property type="entry name" value="GlfT2_domain3"/>
    <property type="match status" value="1"/>
</dbReference>
<protein>
    <submittedName>
        <fullName evidence="7">Galactofuranosylgalactofuranosylrhamnosyl-N-acetylglucosaminyl-diphospho-decaprenol beta-1,5/1,6-galactofuranosyltransferase</fullName>
    </submittedName>
</protein>
<evidence type="ECO:0000313" key="7">
    <source>
        <dbReference type="EMBL" id="SDL60424.1"/>
    </source>
</evidence>
<evidence type="ECO:0000256" key="1">
    <source>
        <dbReference type="ARBA" id="ARBA00004776"/>
    </source>
</evidence>
<dbReference type="Pfam" id="PF17994">
    <property type="entry name" value="Glft2_N"/>
    <property type="match status" value="1"/>
</dbReference>
<evidence type="ECO:0000259" key="5">
    <source>
        <dbReference type="Pfam" id="PF17994"/>
    </source>
</evidence>
<accession>A0A1G9LEX9</accession>
<dbReference type="Pfam" id="PF13641">
    <property type="entry name" value="Glyco_tranf_2_3"/>
    <property type="match status" value="1"/>
</dbReference>
<evidence type="ECO:0000256" key="2">
    <source>
        <dbReference type="ARBA" id="ARBA00006739"/>
    </source>
</evidence>
<keyword evidence="8" id="KW-1185">Reference proteome</keyword>
<dbReference type="InterPro" id="IPR029044">
    <property type="entry name" value="Nucleotide-diphossugar_trans"/>
</dbReference>
<dbReference type="InterPro" id="IPR045699">
    <property type="entry name" value="GlfT2_C"/>
</dbReference>
<comment type="similarity">
    <text evidence="2">Belongs to the glycosyltransferase 2 family.</text>
</comment>
<sequence>MTTTSAEPPVAETESTPGVAGLAQRLLTLPPAPGLPVELYAKRLRGHVDLERTSFRLAPHSVLTTNTYSGRVPASYWQRWTAVREMTFQAETSGEGRVELYASDPTGEERFLTGTTVSGEDRVSLTVALDRFVDGGAVWADFSSGDGELRVSSGRWTIPHPPRPRNTAVVICTHNRPADCVKTLQTLAADLPALDALDTVYVVDQGDKRVSAHPDFEQVSAALAGRLRYITQANLGGAGGFTRGMYEITEVESEHHANVLFMDDDIVLEPESIIRMTAFANSAREPVIVGAQMLYALHPKRLHTGAEFADLVKLQAGKVVPGALWNADLTEENQELRVDADYNAWWSALLPSEIVSATGYPLPVFFQWDDIEYGYRARENGFTTVTLPGAGVWHADFTWKDQDDWSRYFSIRNSLITSALHTEFDSRAIAVTLFGRLVAYVAGLQYGLAATVVKGIEDFLAGPEVLADGGQRVLGEVRELRKAYPETVRHDAAAIPGVPLRGETIERALPDPSQFRAVLAKRLLWQLTGRTAGSVAITADDAQWWHVSRYRRAIVTDASQEGVRVRDLDRDRAVALLRESAAACYRLARRGPAAAQQYRDALPQLTSRENWRRLFGAEAE</sequence>
<comment type="pathway">
    <text evidence="1">Cell wall biogenesis; cell wall polysaccharide biosynthesis.</text>
</comment>
<dbReference type="OrthoDB" id="3225550at2"/>
<dbReference type="Gene3D" id="3.90.550.60">
    <property type="match status" value="1"/>
</dbReference>
<evidence type="ECO:0000256" key="3">
    <source>
        <dbReference type="ARBA" id="ARBA00022676"/>
    </source>
</evidence>
<dbReference type="PANTHER" id="PTHR43179">
    <property type="entry name" value="RHAMNOSYLTRANSFERASE WBBL"/>
    <property type="match status" value="1"/>
</dbReference>
<dbReference type="STRING" id="1137991.SAMN05660642_00397"/>
<dbReference type="RefSeq" id="WP_091213059.1">
    <property type="nucleotide sequence ID" value="NZ_FNHE01000001.1"/>
</dbReference>